<dbReference type="PROSITE" id="PS00211">
    <property type="entry name" value="ABC_TRANSPORTER_1"/>
    <property type="match status" value="1"/>
</dbReference>
<evidence type="ECO:0000256" key="1">
    <source>
        <dbReference type="ARBA" id="ARBA00004202"/>
    </source>
</evidence>
<dbReference type="InterPro" id="IPR013563">
    <property type="entry name" value="Oligopep_ABC_C"/>
</dbReference>
<dbReference type="AlphaFoldDB" id="A0AA44BEW4"/>
<protein>
    <submittedName>
        <fullName evidence="9">ABC transporter ATP-binding protein</fullName>
    </submittedName>
</protein>
<dbReference type="PANTHER" id="PTHR43297">
    <property type="entry name" value="OLIGOPEPTIDE TRANSPORT ATP-BINDING PROTEIN APPD"/>
    <property type="match status" value="1"/>
</dbReference>
<organism evidence="9 10">
    <name type="scientific">Isachenkonia alkalipeptolytica</name>
    <dbReference type="NCBI Taxonomy" id="2565777"/>
    <lineage>
        <taxon>Bacteria</taxon>
        <taxon>Bacillati</taxon>
        <taxon>Bacillota</taxon>
        <taxon>Clostridia</taxon>
        <taxon>Eubacteriales</taxon>
        <taxon>Clostridiaceae</taxon>
        <taxon>Isachenkonia</taxon>
    </lineage>
</organism>
<dbReference type="FunFam" id="3.40.50.300:FF:000016">
    <property type="entry name" value="Oligopeptide ABC transporter ATP-binding component"/>
    <property type="match status" value="1"/>
</dbReference>
<evidence type="ECO:0000256" key="4">
    <source>
        <dbReference type="ARBA" id="ARBA00022475"/>
    </source>
</evidence>
<gene>
    <name evidence="9" type="ORF">ISALK_12790</name>
</gene>
<dbReference type="GO" id="GO:0005524">
    <property type="term" value="F:ATP binding"/>
    <property type="evidence" value="ECO:0007669"/>
    <property type="project" value="UniProtKB-KW"/>
</dbReference>
<keyword evidence="6 9" id="KW-0067">ATP-binding</keyword>
<keyword evidence="10" id="KW-1185">Reference proteome</keyword>
<dbReference type="PANTHER" id="PTHR43297:SF2">
    <property type="entry name" value="DIPEPTIDE TRANSPORT ATP-BINDING PROTEIN DPPD"/>
    <property type="match status" value="1"/>
</dbReference>
<evidence type="ECO:0000256" key="5">
    <source>
        <dbReference type="ARBA" id="ARBA00022741"/>
    </source>
</evidence>
<evidence type="ECO:0000313" key="9">
    <source>
        <dbReference type="EMBL" id="NBG89368.1"/>
    </source>
</evidence>
<dbReference type="Proteomes" id="UP000449710">
    <property type="component" value="Unassembled WGS sequence"/>
</dbReference>
<dbReference type="PROSITE" id="PS50893">
    <property type="entry name" value="ABC_TRANSPORTER_2"/>
    <property type="match status" value="1"/>
</dbReference>
<evidence type="ECO:0000256" key="6">
    <source>
        <dbReference type="ARBA" id="ARBA00022840"/>
    </source>
</evidence>
<evidence type="ECO:0000256" key="2">
    <source>
        <dbReference type="ARBA" id="ARBA00005417"/>
    </source>
</evidence>
<accession>A0AA44BEW4</accession>
<dbReference type="GO" id="GO:0015833">
    <property type="term" value="P:peptide transport"/>
    <property type="evidence" value="ECO:0007669"/>
    <property type="project" value="InterPro"/>
</dbReference>
<keyword evidence="4" id="KW-1003">Cell membrane</keyword>
<dbReference type="NCBIfam" id="TIGR01727">
    <property type="entry name" value="oligo_HPY"/>
    <property type="match status" value="1"/>
</dbReference>
<dbReference type="SMART" id="SM00382">
    <property type="entry name" value="AAA"/>
    <property type="match status" value="1"/>
</dbReference>
<dbReference type="EMBL" id="SUMG01000022">
    <property type="protein sequence ID" value="NBG89368.1"/>
    <property type="molecule type" value="Genomic_DNA"/>
</dbReference>
<dbReference type="InterPro" id="IPR027417">
    <property type="entry name" value="P-loop_NTPase"/>
</dbReference>
<feature type="domain" description="ABC transporter" evidence="8">
    <location>
        <begin position="6"/>
        <end position="257"/>
    </location>
</feature>
<dbReference type="Pfam" id="PF08352">
    <property type="entry name" value="oligo_HPY"/>
    <property type="match status" value="1"/>
</dbReference>
<comment type="similarity">
    <text evidence="2">Belongs to the ABC transporter superfamily.</text>
</comment>
<dbReference type="Pfam" id="PF00005">
    <property type="entry name" value="ABC_tran"/>
    <property type="match status" value="1"/>
</dbReference>
<proteinExistence type="inferred from homology"/>
<dbReference type="InterPro" id="IPR050388">
    <property type="entry name" value="ABC_Ni/Peptide_Import"/>
</dbReference>
<comment type="caution">
    <text evidence="9">The sequence shown here is derived from an EMBL/GenBank/DDBJ whole genome shotgun (WGS) entry which is preliminary data.</text>
</comment>
<dbReference type="RefSeq" id="WP_160722961.1">
    <property type="nucleotide sequence ID" value="NZ_SUMG01000022.1"/>
</dbReference>
<keyword evidence="7" id="KW-0472">Membrane</keyword>
<keyword evidence="3" id="KW-0813">Transport</keyword>
<dbReference type="Gene3D" id="3.40.50.300">
    <property type="entry name" value="P-loop containing nucleotide triphosphate hydrolases"/>
    <property type="match status" value="1"/>
</dbReference>
<comment type="subcellular location">
    <subcellularLocation>
        <location evidence="1">Cell membrane</location>
        <topology evidence="1">Peripheral membrane protein</topology>
    </subcellularLocation>
</comment>
<dbReference type="InterPro" id="IPR003593">
    <property type="entry name" value="AAA+_ATPase"/>
</dbReference>
<dbReference type="SUPFAM" id="SSF52540">
    <property type="entry name" value="P-loop containing nucleoside triphosphate hydrolases"/>
    <property type="match status" value="1"/>
</dbReference>
<evidence type="ECO:0000259" key="8">
    <source>
        <dbReference type="PROSITE" id="PS50893"/>
    </source>
</evidence>
<evidence type="ECO:0000256" key="7">
    <source>
        <dbReference type="ARBA" id="ARBA00023136"/>
    </source>
</evidence>
<evidence type="ECO:0000256" key="3">
    <source>
        <dbReference type="ARBA" id="ARBA00022448"/>
    </source>
</evidence>
<dbReference type="GO" id="GO:0005886">
    <property type="term" value="C:plasma membrane"/>
    <property type="evidence" value="ECO:0007669"/>
    <property type="project" value="UniProtKB-SubCell"/>
</dbReference>
<name>A0AA44BEW4_9CLOT</name>
<dbReference type="InterPro" id="IPR003439">
    <property type="entry name" value="ABC_transporter-like_ATP-bd"/>
</dbReference>
<dbReference type="InterPro" id="IPR017871">
    <property type="entry name" value="ABC_transporter-like_CS"/>
</dbReference>
<evidence type="ECO:0000313" key="10">
    <source>
        <dbReference type="Proteomes" id="UP000449710"/>
    </source>
</evidence>
<dbReference type="GO" id="GO:0016887">
    <property type="term" value="F:ATP hydrolysis activity"/>
    <property type="evidence" value="ECO:0007669"/>
    <property type="project" value="InterPro"/>
</dbReference>
<dbReference type="CDD" id="cd03257">
    <property type="entry name" value="ABC_NikE_OppD_transporters"/>
    <property type="match status" value="1"/>
</dbReference>
<sequence length="327" mass="36335">MEKITLKAEGIKTSFQTSEGKVVAVNDVDLTIKEGKILGVVGESGCGKSVTALSIMRLVPQPNGKIEEGRIEFMGKNLLELSNEEMRKIRGAEISMIFQEPMTALNPVYSIGNQMNEMLKVHRGLSEKQATERSIELINMVGIPRAEKVIKEYPHQLSGGMRQRVMIAMALSCDPKFMIADEPTTALDVTIQAQVLELMKDLNEQMGTSIMFITHDLGVIAEMADDVVVMYAGKIVEEADVVTLFHDPKHPYSVGLLKSRPDMVEEDEELEAIEGMVPSLLNMPKGCPFNPRCKHCMEICKEKMPVLKEITPGHKVRCWLYDQEGGG</sequence>
<keyword evidence="5" id="KW-0547">Nucleotide-binding</keyword>
<reference evidence="9 10" key="1">
    <citation type="submission" date="2019-04" db="EMBL/GenBank/DDBJ databases">
        <title>Isachenkonia alkalipeptolytica gen. nov. sp. nov. a new anaerobic, alkiliphilic organothrophic bacterium capable to reduce synthesized ferrihydrite isolated from a soda lake.</title>
        <authorList>
            <person name="Toshchakov S.V."/>
            <person name="Zavarzina D.G."/>
            <person name="Zhilina T.N."/>
            <person name="Kostrikina N.A."/>
            <person name="Kublanov I.V."/>
        </authorList>
    </citation>
    <scope>NUCLEOTIDE SEQUENCE [LARGE SCALE GENOMIC DNA]</scope>
    <source>
        <strain evidence="9 10">Z-1701</strain>
    </source>
</reference>